<feature type="region of interest" description="Disordered" evidence="1">
    <location>
        <begin position="1"/>
        <end position="35"/>
    </location>
</feature>
<keyword evidence="2" id="KW-1133">Transmembrane helix</keyword>
<gene>
    <name evidence="3" type="ORF">DWB68_13005</name>
</gene>
<organism evidence="3 4">
    <name type="scientific">Galactobacter valiniphilus</name>
    <dbReference type="NCBI Taxonomy" id="2676122"/>
    <lineage>
        <taxon>Bacteria</taxon>
        <taxon>Bacillati</taxon>
        <taxon>Actinomycetota</taxon>
        <taxon>Actinomycetes</taxon>
        <taxon>Micrococcales</taxon>
        <taxon>Micrococcaceae</taxon>
        <taxon>Galactobacter</taxon>
    </lineage>
</organism>
<reference evidence="3 4" key="1">
    <citation type="submission" date="2018-07" db="EMBL/GenBank/DDBJ databases">
        <title>Arthrobacter sp. nov., isolated from raw cow's milk with high bacterial count.</title>
        <authorList>
            <person name="Hahne J."/>
            <person name="Isele D."/>
            <person name="Lipski A."/>
        </authorList>
    </citation>
    <scope>NUCLEOTIDE SEQUENCE [LARGE SCALE GENOMIC DNA]</scope>
    <source>
        <strain evidence="3 4">JZ R-35</strain>
    </source>
</reference>
<comment type="caution">
    <text evidence="3">The sequence shown here is derived from an EMBL/GenBank/DDBJ whole genome shotgun (WGS) entry which is preliminary data.</text>
</comment>
<keyword evidence="2" id="KW-0472">Membrane</keyword>
<name>A0A399J763_9MICC</name>
<dbReference type="AlphaFoldDB" id="A0A399J763"/>
<evidence type="ECO:0000256" key="1">
    <source>
        <dbReference type="SAM" id="MobiDB-lite"/>
    </source>
</evidence>
<proteinExistence type="predicted"/>
<feature type="transmembrane region" description="Helical" evidence="2">
    <location>
        <begin position="96"/>
        <end position="112"/>
    </location>
</feature>
<evidence type="ECO:0000256" key="2">
    <source>
        <dbReference type="SAM" id="Phobius"/>
    </source>
</evidence>
<feature type="transmembrane region" description="Helical" evidence="2">
    <location>
        <begin position="132"/>
        <end position="154"/>
    </location>
</feature>
<feature type="transmembrane region" description="Helical" evidence="2">
    <location>
        <begin position="69"/>
        <end position="89"/>
    </location>
</feature>
<evidence type="ECO:0000313" key="4">
    <source>
        <dbReference type="Proteomes" id="UP000265419"/>
    </source>
</evidence>
<accession>A0A399J763</accession>
<evidence type="ECO:0000313" key="3">
    <source>
        <dbReference type="EMBL" id="RII41345.1"/>
    </source>
</evidence>
<feature type="transmembrane region" description="Helical" evidence="2">
    <location>
        <begin position="175"/>
        <end position="195"/>
    </location>
</feature>
<keyword evidence="2" id="KW-0812">Transmembrane</keyword>
<dbReference type="InterPro" id="IPR016566">
    <property type="entry name" value="UCP010219"/>
</dbReference>
<keyword evidence="4" id="KW-1185">Reference proteome</keyword>
<protein>
    <submittedName>
        <fullName evidence="3">DUF3159 domain-containing protein</fullName>
    </submittedName>
</protein>
<dbReference type="Pfam" id="PF11361">
    <property type="entry name" value="DUF3159"/>
    <property type="match status" value="1"/>
</dbReference>
<sequence length="242" mass="25184">MSASPAPQREPEHSPEAATAASGSEATPATQPAQRESLSQLLGGGKAALEASVPPIAFVLGWMLSNHSLWWACGAAVAGAIVVAILGFVRGDKPRAVVMGLLLVVVSALIAGRTGNAADFFLLRLLSNAASALAWAAANVIRWPLLGVVLGTIIGTKTTWRKDPVLLRAYTRASWVWVGQYVVRILVFGALYLAGSTTALGIAQAALTYPLILVCLAVSGWVLFKNIPAGHPGVRHPQVPAA</sequence>
<feature type="compositionally biased region" description="Low complexity" evidence="1">
    <location>
        <begin position="16"/>
        <end position="30"/>
    </location>
</feature>
<dbReference type="Proteomes" id="UP000265419">
    <property type="component" value="Unassembled WGS sequence"/>
</dbReference>
<dbReference type="EMBL" id="QQXK01000029">
    <property type="protein sequence ID" value="RII41345.1"/>
    <property type="molecule type" value="Genomic_DNA"/>
</dbReference>
<feature type="transmembrane region" description="Helical" evidence="2">
    <location>
        <begin position="201"/>
        <end position="224"/>
    </location>
</feature>
<dbReference type="RefSeq" id="WP_119425553.1">
    <property type="nucleotide sequence ID" value="NZ_QQXK01000029.1"/>
</dbReference>